<dbReference type="EMBL" id="CAUYUJ010018194">
    <property type="protein sequence ID" value="CAK0881516.1"/>
    <property type="molecule type" value="Genomic_DNA"/>
</dbReference>
<evidence type="ECO:0000313" key="2">
    <source>
        <dbReference type="EMBL" id="CAK0881516.1"/>
    </source>
</evidence>
<gene>
    <name evidence="2" type="ORF">PCOR1329_LOCUS64331</name>
</gene>
<protein>
    <submittedName>
        <fullName evidence="2">Uncharacterized protein</fullName>
    </submittedName>
</protein>
<sequence length="157" mass="16325">MTLVAARGLPVDQRGCFQGHCPAGGAAGRAPPGASGAHASDSEGWPPSCCWPPVRIRVPDADLKKSGRRMSGFASADMPKFALAGHCGEPKGTRVQHAVLQGHAAGVVEEVRRAVCATGHDGPRRSPSGKLTAGTSQHPRAESTHWLRAVAGKARRQ</sequence>
<evidence type="ECO:0000313" key="3">
    <source>
        <dbReference type="Proteomes" id="UP001189429"/>
    </source>
</evidence>
<feature type="region of interest" description="Disordered" evidence="1">
    <location>
        <begin position="118"/>
        <end position="157"/>
    </location>
</feature>
<feature type="compositionally biased region" description="Low complexity" evidence="1">
    <location>
        <begin position="25"/>
        <end position="39"/>
    </location>
</feature>
<dbReference type="Proteomes" id="UP001189429">
    <property type="component" value="Unassembled WGS sequence"/>
</dbReference>
<feature type="region of interest" description="Disordered" evidence="1">
    <location>
        <begin position="25"/>
        <end position="45"/>
    </location>
</feature>
<keyword evidence="3" id="KW-1185">Reference proteome</keyword>
<name>A0ABN9W8T5_9DINO</name>
<proteinExistence type="predicted"/>
<organism evidence="2 3">
    <name type="scientific">Prorocentrum cordatum</name>
    <dbReference type="NCBI Taxonomy" id="2364126"/>
    <lineage>
        <taxon>Eukaryota</taxon>
        <taxon>Sar</taxon>
        <taxon>Alveolata</taxon>
        <taxon>Dinophyceae</taxon>
        <taxon>Prorocentrales</taxon>
        <taxon>Prorocentraceae</taxon>
        <taxon>Prorocentrum</taxon>
    </lineage>
</organism>
<comment type="caution">
    <text evidence="2">The sequence shown here is derived from an EMBL/GenBank/DDBJ whole genome shotgun (WGS) entry which is preliminary data.</text>
</comment>
<evidence type="ECO:0000256" key="1">
    <source>
        <dbReference type="SAM" id="MobiDB-lite"/>
    </source>
</evidence>
<reference evidence="2" key="1">
    <citation type="submission" date="2023-10" db="EMBL/GenBank/DDBJ databases">
        <authorList>
            <person name="Chen Y."/>
            <person name="Shah S."/>
            <person name="Dougan E. K."/>
            <person name="Thang M."/>
            <person name="Chan C."/>
        </authorList>
    </citation>
    <scope>NUCLEOTIDE SEQUENCE [LARGE SCALE GENOMIC DNA]</scope>
</reference>
<accession>A0ABN9W8T5</accession>